<evidence type="ECO:0000256" key="5">
    <source>
        <dbReference type="PROSITE-ProRule" id="PRU00169"/>
    </source>
</evidence>
<dbReference type="PROSITE" id="PS50110">
    <property type="entry name" value="RESPONSE_REGULATORY"/>
    <property type="match status" value="1"/>
</dbReference>
<reference evidence="9" key="1">
    <citation type="journal article" date="2019" name="Int. J. Syst. Evol. Microbiol.">
        <title>The Global Catalogue of Microorganisms (GCM) 10K type strain sequencing project: providing services to taxonomists for standard genome sequencing and annotation.</title>
        <authorList>
            <consortium name="The Broad Institute Genomics Platform"/>
            <consortium name="The Broad Institute Genome Sequencing Center for Infectious Disease"/>
            <person name="Wu L."/>
            <person name="Ma J."/>
        </authorList>
    </citation>
    <scope>NUCLEOTIDE SEQUENCE [LARGE SCALE GENOMIC DNA]</scope>
    <source>
        <strain evidence="9">ZS-35-S2</strain>
    </source>
</reference>
<organism evidence="8 9">
    <name type="scientific">Plantactinospora solaniradicis</name>
    <dbReference type="NCBI Taxonomy" id="1723736"/>
    <lineage>
        <taxon>Bacteria</taxon>
        <taxon>Bacillati</taxon>
        <taxon>Actinomycetota</taxon>
        <taxon>Actinomycetes</taxon>
        <taxon>Micromonosporales</taxon>
        <taxon>Micromonosporaceae</taxon>
        <taxon>Plantactinospora</taxon>
    </lineage>
</organism>
<dbReference type="PANTHER" id="PTHR43214:SF24">
    <property type="entry name" value="TRANSCRIPTIONAL REGULATORY PROTEIN NARL-RELATED"/>
    <property type="match status" value="1"/>
</dbReference>
<feature type="modified residue" description="4-aspartylphosphate" evidence="5">
    <location>
        <position position="57"/>
    </location>
</feature>
<evidence type="ECO:0000313" key="9">
    <source>
        <dbReference type="Proteomes" id="UP001596203"/>
    </source>
</evidence>
<evidence type="ECO:0000256" key="4">
    <source>
        <dbReference type="ARBA" id="ARBA00023163"/>
    </source>
</evidence>
<comment type="caution">
    <text evidence="8">The sequence shown here is derived from an EMBL/GenBank/DDBJ whole genome shotgun (WGS) entry which is preliminary data.</text>
</comment>
<keyword evidence="2" id="KW-0805">Transcription regulation</keyword>
<proteinExistence type="predicted"/>
<dbReference type="CDD" id="cd17535">
    <property type="entry name" value="REC_NarL-like"/>
    <property type="match status" value="1"/>
</dbReference>
<dbReference type="Pfam" id="PF00072">
    <property type="entry name" value="Response_reg"/>
    <property type="match status" value="1"/>
</dbReference>
<dbReference type="PRINTS" id="PR00038">
    <property type="entry name" value="HTHLUXR"/>
</dbReference>
<evidence type="ECO:0000256" key="1">
    <source>
        <dbReference type="ARBA" id="ARBA00022553"/>
    </source>
</evidence>
<keyword evidence="9" id="KW-1185">Reference proteome</keyword>
<dbReference type="Gene3D" id="3.40.50.2300">
    <property type="match status" value="1"/>
</dbReference>
<dbReference type="InterPro" id="IPR011006">
    <property type="entry name" value="CheY-like_superfamily"/>
</dbReference>
<name>A0ABW1KM92_9ACTN</name>
<gene>
    <name evidence="8" type="ORF">ACFP2T_38820</name>
</gene>
<accession>A0ABW1KM92</accession>
<feature type="domain" description="HTH luxR-type" evidence="6">
    <location>
        <begin position="152"/>
        <end position="217"/>
    </location>
</feature>
<dbReference type="SMART" id="SM00448">
    <property type="entry name" value="REC"/>
    <property type="match status" value="1"/>
</dbReference>
<evidence type="ECO:0000256" key="3">
    <source>
        <dbReference type="ARBA" id="ARBA00023125"/>
    </source>
</evidence>
<keyword evidence="4" id="KW-0804">Transcription</keyword>
<dbReference type="PROSITE" id="PS50043">
    <property type="entry name" value="HTH_LUXR_2"/>
    <property type="match status" value="1"/>
</dbReference>
<dbReference type="SUPFAM" id="SSF52172">
    <property type="entry name" value="CheY-like"/>
    <property type="match status" value="1"/>
</dbReference>
<feature type="domain" description="Response regulatory" evidence="7">
    <location>
        <begin position="6"/>
        <end position="124"/>
    </location>
</feature>
<dbReference type="Proteomes" id="UP001596203">
    <property type="component" value="Unassembled WGS sequence"/>
</dbReference>
<dbReference type="PANTHER" id="PTHR43214">
    <property type="entry name" value="TWO-COMPONENT RESPONSE REGULATOR"/>
    <property type="match status" value="1"/>
</dbReference>
<dbReference type="Pfam" id="PF00196">
    <property type="entry name" value="GerE"/>
    <property type="match status" value="1"/>
</dbReference>
<dbReference type="InterPro" id="IPR000792">
    <property type="entry name" value="Tscrpt_reg_LuxR_C"/>
</dbReference>
<dbReference type="InterPro" id="IPR058245">
    <property type="entry name" value="NreC/VraR/RcsB-like_REC"/>
</dbReference>
<sequence>MPVSIRVLLADDQELIRTGLRLFLNTQDGIDVVGEAQDGAEAVSRAAELRPDVVIMDIRMPVLDGVAATTRLTAPGRDHTPRVLILTTFDLDEYVYGALRAGAAGFLLKDAPRDRLLEAIRVVDAGDALLSPTVTRRLIQEFAARPSIAVRPSPLLDSLTPREREVLILVARGLTNGEIAEKLVVTEATVKSHLGRVLAKVGARDRVQLVIFAYANGIAPADLDGI</sequence>
<dbReference type="InterPro" id="IPR001789">
    <property type="entry name" value="Sig_transdc_resp-reg_receiver"/>
</dbReference>
<evidence type="ECO:0000259" key="7">
    <source>
        <dbReference type="PROSITE" id="PS50110"/>
    </source>
</evidence>
<evidence type="ECO:0000313" key="8">
    <source>
        <dbReference type="EMBL" id="MFC6022104.1"/>
    </source>
</evidence>
<protein>
    <submittedName>
        <fullName evidence="8">Response regulator</fullName>
    </submittedName>
</protein>
<dbReference type="PROSITE" id="PS00622">
    <property type="entry name" value="HTH_LUXR_1"/>
    <property type="match status" value="1"/>
</dbReference>
<keyword evidence="3" id="KW-0238">DNA-binding</keyword>
<dbReference type="CDD" id="cd06170">
    <property type="entry name" value="LuxR_C_like"/>
    <property type="match status" value="1"/>
</dbReference>
<dbReference type="InterPro" id="IPR039420">
    <property type="entry name" value="WalR-like"/>
</dbReference>
<dbReference type="RefSeq" id="WP_377431228.1">
    <property type="nucleotide sequence ID" value="NZ_JBHSPR010000054.1"/>
</dbReference>
<dbReference type="SMART" id="SM00421">
    <property type="entry name" value="HTH_LUXR"/>
    <property type="match status" value="1"/>
</dbReference>
<dbReference type="EMBL" id="JBHSPR010000054">
    <property type="protein sequence ID" value="MFC6022104.1"/>
    <property type="molecule type" value="Genomic_DNA"/>
</dbReference>
<evidence type="ECO:0000256" key="2">
    <source>
        <dbReference type="ARBA" id="ARBA00023015"/>
    </source>
</evidence>
<evidence type="ECO:0000259" key="6">
    <source>
        <dbReference type="PROSITE" id="PS50043"/>
    </source>
</evidence>
<keyword evidence="1 5" id="KW-0597">Phosphoprotein</keyword>